<gene>
    <name evidence="3" type="ORF">ELUMI_v1c06660</name>
</gene>
<dbReference type="Gene3D" id="1.10.287.1490">
    <property type="match status" value="1"/>
</dbReference>
<protein>
    <submittedName>
        <fullName evidence="3">Uncharacterized protein</fullName>
    </submittedName>
</protein>
<evidence type="ECO:0000313" key="4">
    <source>
        <dbReference type="Proteomes" id="UP000232063"/>
    </source>
</evidence>
<dbReference type="AlphaFoldDB" id="A0A2K8NW14"/>
<name>A0A2K8NW14_9MOLU</name>
<dbReference type="RefSeq" id="WP_025734162.1">
    <property type="nucleotide sequence ID" value="NZ_CP024963.1"/>
</dbReference>
<feature type="compositionally biased region" description="Polar residues" evidence="2">
    <location>
        <begin position="49"/>
        <end position="68"/>
    </location>
</feature>
<evidence type="ECO:0000256" key="2">
    <source>
        <dbReference type="SAM" id="MobiDB-lite"/>
    </source>
</evidence>
<accession>A0A2K8NW14</accession>
<organism evidence="3 4">
    <name type="scientific">Williamsoniiplasma luminosum</name>
    <dbReference type="NCBI Taxonomy" id="214888"/>
    <lineage>
        <taxon>Bacteria</taxon>
        <taxon>Bacillati</taxon>
        <taxon>Mycoplasmatota</taxon>
        <taxon>Mollicutes</taxon>
        <taxon>Entomoplasmatales</taxon>
        <taxon>Williamsoniiplasma</taxon>
    </lineage>
</organism>
<feature type="region of interest" description="Disordered" evidence="2">
    <location>
        <begin position="45"/>
        <end position="71"/>
    </location>
</feature>
<feature type="region of interest" description="Disordered" evidence="2">
    <location>
        <begin position="1"/>
        <end position="22"/>
    </location>
</feature>
<evidence type="ECO:0000256" key="1">
    <source>
        <dbReference type="SAM" id="Coils"/>
    </source>
</evidence>
<dbReference type="KEGG" id="elj:ELUMI_v1c06660"/>
<feature type="coiled-coil region" evidence="1">
    <location>
        <begin position="321"/>
        <end position="348"/>
    </location>
</feature>
<evidence type="ECO:0000313" key="3">
    <source>
        <dbReference type="EMBL" id="ATZ17388.1"/>
    </source>
</evidence>
<reference evidence="3 4" key="1">
    <citation type="submission" date="2017-11" db="EMBL/GenBank/DDBJ databases">
        <title>Genome sequence of Entomoplasma luminosum PIMN-1 (ATCC 49195).</title>
        <authorList>
            <person name="Lo W.-S."/>
            <person name="Gasparich G.E."/>
            <person name="Kuo C.-H."/>
        </authorList>
    </citation>
    <scope>NUCLEOTIDE SEQUENCE [LARGE SCALE GENOMIC DNA]</scope>
    <source>
        <strain evidence="3 4">PIMN-1</strain>
    </source>
</reference>
<proteinExistence type="predicted"/>
<feature type="coiled-coil region" evidence="1">
    <location>
        <begin position="176"/>
        <end position="287"/>
    </location>
</feature>
<dbReference type="EMBL" id="CP024963">
    <property type="protein sequence ID" value="ATZ17388.1"/>
    <property type="molecule type" value="Genomic_DNA"/>
</dbReference>
<sequence>MNSPKESEKEPKPQPKNTDDLSKIANLFNDKINNLEKMITELVKKPEHTVQTNTDNISKTSSQPSTNPSKEKFKEQVWEKLKEKYLLDSSLNSLSDNEKALKEYLDINLKQQHSNLLKELDLFNLKAKEANDVLTKKLENELTNNIKKAFSTFKESLQKDIDKEIKIHNKDIKKTIDLLESHYSATQENIEKLKSEISNSIKTSDLEVFKKEFLDSMNLEDRFKNINSEIQDVEDEILNLNNDIKTLTEENNSFVPKAKFNEFENEFSNLQNELETLNQQNNSFVSNTQFDEFKNEIIKSTKEGIENLNQQTDLFVSNTQFDEFKNTISNLQNELKTLNQQNNLFVSNEKFDEFKDEIIKSTKEDIETSRWLLNQEKTQNEAKIQKELSNLKAEFLEYLDIISALDKKTENLVSDKKLEEMKSKLIREVNKRNDQRYLKTNDLETVLDTIFDKKDEIL</sequence>
<keyword evidence="4" id="KW-1185">Reference proteome</keyword>
<keyword evidence="1" id="KW-0175">Coiled coil</keyword>
<dbReference type="Proteomes" id="UP000232063">
    <property type="component" value="Chromosome"/>
</dbReference>